<feature type="compositionally biased region" description="Basic and acidic residues" evidence="1">
    <location>
        <begin position="202"/>
        <end position="214"/>
    </location>
</feature>
<accession>A0A9P7YN58</accession>
<sequence>MANIHSNYSASTRHYTQAELLYRAENDENWNWDLYKQHNYALLLSILTKGHEIMSINTHFSTESAKQESKDLYMEGYLAENGLLFFDPHIAKPSLVNTLKWEFRQFHNQRMLDRLWQSNQQVTEGQLITALECHANDRLNNGMEDDESVLEALQELRAFATGKEREITDKVPNEEPRLDWESFSSWADLVIWESSIKDPKDRVEEHYPHSEKRLNKPSRINMDQGLPQQHAKGESDMVRGIDFLLDDLMALRADPSRSTDWEWRDGLWAAIKAENKNLRMSNEEADAIKKGSSDSTHQTSLLDMYQRQQMSSIPRSSRPAPIPRSQHEQIEAEKLSRIPKPRTPVRPALKQRKPSTTPRPGHRVSFDIQEGAKERRETSGLQTPRPYSSLGQNDDNGQSCTVGSKSVRESLASLFSGKGYGKPTIIPMKSPFYQHNNPPAGPLPNQSYKSPSRSSGSSIPTRSATPTQLTSTESVFSPTPLQKTSNCLTKHPNTMISVNLDSQSYLTPSPIPQAKRPLQPTRGITLNQQPKRGNMAPPPTPSFVPTGAASRTDSMKGRAYEAAREAARKNASEVGHHQME</sequence>
<keyword evidence="3" id="KW-1185">Reference proteome</keyword>
<feature type="compositionally biased region" description="Polar residues" evidence="1">
    <location>
        <begin position="464"/>
        <end position="489"/>
    </location>
</feature>
<feature type="compositionally biased region" description="Low complexity" evidence="1">
    <location>
        <begin position="447"/>
        <end position="463"/>
    </location>
</feature>
<dbReference type="AlphaFoldDB" id="A0A9P7YN58"/>
<evidence type="ECO:0000256" key="1">
    <source>
        <dbReference type="SAM" id="MobiDB-lite"/>
    </source>
</evidence>
<name>A0A9P7YN58_9HELO</name>
<proteinExistence type="predicted"/>
<dbReference type="Proteomes" id="UP000824998">
    <property type="component" value="Unassembled WGS sequence"/>
</dbReference>
<comment type="caution">
    <text evidence="2">The sequence shown here is derived from an EMBL/GenBank/DDBJ whole genome shotgun (WGS) entry which is preliminary data.</text>
</comment>
<protein>
    <submittedName>
        <fullName evidence="2">Uncharacterized protein</fullName>
    </submittedName>
</protein>
<feature type="compositionally biased region" description="Polar residues" evidence="1">
    <location>
        <begin position="379"/>
        <end position="404"/>
    </location>
</feature>
<gene>
    <name evidence="2" type="ORF">BJ875DRAFT_524118</name>
</gene>
<feature type="compositionally biased region" description="Basic and acidic residues" evidence="1">
    <location>
        <begin position="553"/>
        <end position="580"/>
    </location>
</feature>
<feature type="compositionally biased region" description="Basic and acidic residues" evidence="1">
    <location>
        <begin position="325"/>
        <end position="336"/>
    </location>
</feature>
<evidence type="ECO:0000313" key="2">
    <source>
        <dbReference type="EMBL" id="KAG9236739.1"/>
    </source>
</evidence>
<reference evidence="2" key="1">
    <citation type="journal article" date="2021" name="IMA Fungus">
        <title>Genomic characterization of three marine fungi, including Emericellopsis atlantica sp. nov. with signatures of a generalist lifestyle and marine biomass degradation.</title>
        <authorList>
            <person name="Hagestad O.C."/>
            <person name="Hou L."/>
            <person name="Andersen J.H."/>
            <person name="Hansen E.H."/>
            <person name="Altermark B."/>
            <person name="Li C."/>
            <person name="Kuhnert E."/>
            <person name="Cox R.J."/>
            <person name="Crous P.W."/>
            <person name="Spatafora J.W."/>
            <person name="Lail K."/>
            <person name="Amirebrahimi M."/>
            <person name="Lipzen A."/>
            <person name="Pangilinan J."/>
            <person name="Andreopoulos W."/>
            <person name="Hayes R.D."/>
            <person name="Ng V."/>
            <person name="Grigoriev I.V."/>
            <person name="Jackson S.A."/>
            <person name="Sutton T.D.S."/>
            <person name="Dobson A.D.W."/>
            <person name="Rama T."/>
        </authorList>
    </citation>
    <scope>NUCLEOTIDE SEQUENCE</scope>
    <source>
        <strain evidence="2">TRa018bII</strain>
    </source>
</reference>
<evidence type="ECO:0000313" key="3">
    <source>
        <dbReference type="Proteomes" id="UP000824998"/>
    </source>
</evidence>
<feature type="region of interest" description="Disordered" evidence="1">
    <location>
        <begin position="308"/>
        <end position="404"/>
    </location>
</feature>
<feature type="region of interest" description="Disordered" evidence="1">
    <location>
        <begin position="527"/>
        <end position="580"/>
    </location>
</feature>
<feature type="region of interest" description="Disordered" evidence="1">
    <location>
        <begin position="202"/>
        <end position="221"/>
    </location>
</feature>
<organism evidence="2 3">
    <name type="scientific">Amylocarpus encephaloides</name>
    <dbReference type="NCBI Taxonomy" id="45428"/>
    <lineage>
        <taxon>Eukaryota</taxon>
        <taxon>Fungi</taxon>
        <taxon>Dikarya</taxon>
        <taxon>Ascomycota</taxon>
        <taxon>Pezizomycotina</taxon>
        <taxon>Leotiomycetes</taxon>
        <taxon>Helotiales</taxon>
        <taxon>Helotiales incertae sedis</taxon>
        <taxon>Amylocarpus</taxon>
    </lineage>
</organism>
<dbReference type="EMBL" id="MU251400">
    <property type="protein sequence ID" value="KAG9236739.1"/>
    <property type="molecule type" value="Genomic_DNA"/>
</dbReference>
<feature type="region of interest" description="Disordered" evidence="1">
    <location>
        <begin position="429"/>
        <end position="489"/>
    </location>
</feature>